<name>A0AAV8BQM2_9POAL</name>
<feature type="region of interest" description="Disordered" evidence="1">
    <location>
        <begin position="1"/>
        <end position="33"/>
    </location>
</feature>
<dbReference type="PANTHER" id="PTHR36405">
    <property type="entry name" value="BNAA10G09140D PROTEIN"/>
    <property type="match status" value="1"/>
</dbReference>
<sequence length="174" mass="18503">MLVKMPHPTKLASSSSNANVNANATSSPVIKVGSTGTVASLMSRELDNIKITQITPQDAATSSSNANTRRKKYQSGPVSVPCGANTRKIINPKKSNLSKEEGDKLPRNVRRNGHDAPILRGDCVGTEQNPNPSSAKSGKKGHLNAVEVVDLKCNNPMSSRLRKLGFSKLSESIA</sequence>
<reference evidence="2" key="1">
    <citation type="submission" date="2022-08" db="EMBL/GenBank/DDBJ databases">
        <authorList>
            <person name="Marques A."/>
        </authorList>
    </citation>
    <scope>NUCLEOTIDE SEQUENCE</scope>
    <source>
        <strain evidence="2">RhyPub2mFocal</strain>
        <tissue evidence="2">Leaves</tissue>
    </source>
</reference>
<feature type="compositionally biased region" description="Polar residues" evidence="1">
    <location>
        <begin position="55"/>
        <end position="67"/>
    </location>
</feature>
<comment type="caution">
    <text evidence="2">The sequence shown here is derived from an EMBL/GenBank/DDBJ whole genome shotgun (WGS) entry which is preliminary data.</text>
</comment>
<dbReference type="Proteomes" id="UP001140206">
    <property type="component" value="Chromosome 5"/>
</dbReference>
<keyword evidence="3" id="KW-1185">Reference proteome</keyword>
<dbReference type="PANTHER" id="PTHR36405:SF1">
    <property type="entry name" value="OS07G0520600 PROTEIN"/>
    <property type="match status" value="1"/>
</dbReference>
<accession>A0AAV8BQM2</accession>
<proteinExistence type="predicted"/>
<feature type="compositionally biased region" description="Basic and acidic residues" evidence="1">
    <location>
        <begin position="97"/>
        <end position="106"/>
    </location>
</feature>
<evidence type="ECO:0000313" key="2">
    <source>
        <dbReference type="EMBL" id="KAJ4745475.1"/>
    </source>
</evidence>
<feature type="compositionally biased region" description="Polar residues" evidence="1">
    <location>
        <begin position="126"/>
        <end position="136"/>
    </location>
</feature>
<dbReference type="EMBL" id="JAMFTS010000005">
    <property type="protein sequence ID" value="KAJ4745475.1"/>
    <property type="molecule type" value="Genomic_DNA"/>
</dbReference>
<evidence type="ECO:0000256" key="1">
    <source>
        <dbReference type="SAM" id="MobiDB-lite"/>
    </source>
</evidence>
<organism evidence="2 3">
    <name type="scientific">Rhynchospora pubera</name>
    <dbReference type="NCBI Taxonomy" id="906938"/>
    <lineage>
        <taxon>Eukaryota</taxon>
        <taxon>Viridiplantae</taxon>
        <taxon>Streptophyta</taxon>
        <taxon>Embryophyta</taxon>
        <taxon>Tracheophyta</taxon>
        <taxon>Spermatophyta</taxon>
        <taxon>Magnoliopsida</taxon>
        <taxon>Liliopsida</taxon>
        <taxon>Poales</taxon>
        <taxon>Cyperaceae</taxon>
        <taxon>Cyperoideae</taxon>
        <taxon>Rhynchosporeae</taxon>
        <taxon>Rhynchospora</taxon>
    </lineage>
</organism>
<dbReference type="AlphaFoldDB" id="A0AAV8BQM2"/>
<evidence type="ECO:0000313" key="3">
    <source>
        <dbReference type="Proteomes" id="UP001140206"/>
    </source>
</evidence>
<gene>
    <name evidence="2" type="ORF">LUZ62_079880</name>
</gene>
<feature type="compositionally biased region" description="Low complexity" evidence="1">
    <location>
        <begin position="12"/>
        <end position="27"/>
    </location>
</feature>
<protein>
    <submittedName>
        <fullName evidence="2">Hexon</fullName>
    </submittedName>
</protein>
<feature type="region of interest" description="Disordered" evidence="1">
    <location>
        <begin position="55"/>
        <end position="142"/>
    </location>
</feature>